<accession>A0A395GTX5</accession>
<dbReference type="GeneID" id="37218615"/>
<dbReference type="Proteomes" id="UP000249402">
    <property type="component" value="Unassembled WGS sequence"/>
</dbReference>
<keyword evidence="1" id="KW-1133">Transmembrane helix</keyword>
<sequence length="54" mass="6178">MIWTVVCLRDFGDTPSAIHSVVQMLFQLIILIYGSLHLARIVTQAQRDQIIPQQ</sequence>
<keyword evidence="3" id="KW-1185">Reference proteome</keyword>
<name>A0A395GTX5_9EURO</name>
<feature type="transmembrane region" description="Helical" evidence="1">
    <location>
        <begin position="20"/>
        <end position="39"/>
    </location>
</feature>
<keyword evidence="1" id="KW-0472">Membrane</keyword>
<gene>
    <name evidence="2" type="ORF">BO80DRAFT_147772</name>
</gene>
<protein>
    <submittedName>
        <fullName evidence="2">Uncharacterized protein</fullName>
    </submittedName>
</protein>
<reference evidence="2 3" key="1">
    <citation type="submission" date="2018-02" db="EMBL/GenBank/DDBJ databases">
        <title>The genomes of Aspergillus section Nigri reveals drivers in fungal speciation.</title>
        <authorList>
            <consortium name="DOE Joint Genome Institute"/>
            <person name="Vesth T.C."/>
            <person name="Nybo J."/>
            <person name="Theobald S."/>
            <person name="Brandl J."/>
            <person name="Frisvad J.C."/>
            <person name="Nielsen K.F."/>
            <person name="Lyhne E.K."/>
            <person name="Kogle M.E."/>
            <person name="Kuo A."/>
            <person name="Riley R."/>
            <person name="Clum A."/>
            <person name="Nolan M."/>
            <person name="Lipzen A."/>
            <person name="Salamov A."/>
            <person name="Henrissat B."/>
            <person name="Wiebenga A."/>
            <person name="De vries R.P."/>
            <person name="Grigoriev I.V."/>
            <person name="Mortensen U.H."/>
            <person name="Andersen M.R."/>
            <person name="Baker S.E."/>
        </authorList>
    </citation>
    <scope>NUCLEOTIDE SEQUENCE [LARGE SCALE GENOMIC DNA]</scope>
    <source>
        <strain evidence="2 3">CBS 121593</strain>
    </source>
</reference>
<dbReference type="RefSeq" id="XP_025573190.1">
    <property type="nucleotide sequence ID" value="XM_025713750.1"/>
</dbReference>
<evidence type="ECO:0000256" key="1">
    <source>
        <dbReference type="SAM" id="Phobius"/>
    </source>
</evidence>
<proteinExistence type="predicted"/>
<dbReference type="VEuPathDB" id="FungiDB:BO80DRAFT_147772"/>
<keyword evidence="1" id="KW-0812">Transmembrane</keyword>
<evidence type="ECO:0000313" key="2">
    <source>
        <dbReference type="EMBL" id="RAK98862.1"/>
    </source>
</evidence>
<dbReference type="AlphaFoldDB" id="A0A395GTX5"/>
<organism evidence="2 3">
    <name type="scientific">Aspergillus ibericus CBS 121593</name>
    <dbReference type="NCBI Taxonomy" id="1448316"/>
    <lineage>
        <taxon>Eukaryota</taxon>
        <taxon>Fungi</taxon>
        <taxon>Dikarya</taxon>
        <taxon>Ascomycota</taxon>
        <taxon>Pezizomycotina</taxon>
        <taxon>Eurotiomycetes</taxon>
        <taxon>Eurotiomycetidae</taxon>
        <taxon>Eurotiales</taxon>
        <taxon>Aspergillaceae</taxon>
        <taxon>Aspergillus</taxon>
        <taxon>Aspergillus subgen. Circumdati</taxon>
    </lineage>
</organism>
<evidence type="ECO:0000313" key="3">
    <source>
        <dbReference type="Proteomes" id="UP000249402"/>
    </source>
</evidence>
<dbReference type="EMBL" id="KZ824450">
    <property type="protein sequence ID" value="RAK98862.1"/>
    <property type="molecule type" value="Genomic_DNA"/>
</dbReference>